<dbReference type="eggNOG" id="ENOG5032TFA">
    <property type="taxonomic scope" value="Bacteria"/>
</dbReference>
<reference evidence="1 2" key="2">
    <citation type="submission" date="2007-06" db="EMBL/GenBank/DDBJ databases">
        <title>Draft genome sequence of Pseudoflavonifractor capillosus ATCC 29799.</title>
        <authorList>
            <person name="Sudarsanam P."/>
            <person name="Ley R."/>
            <person name="Guruge J."/>
            <person name="Turnbaugh P.J."/>
            <person name="Mahowald M."/>
            <person name="Liep D."/>
            <person name="Gordon J."/>
        </authorList>
    </citation>
    <scope>NUCLEOTIDE SEQUENCE [LARGE SCALE GENOMIC DNA]</scope>
    <source>
        <strain evidence="1 2">ATCC 29799</strain>
    </source>
</reference>
<evidence type="ECO:0000313" key="2">
    <source>
        <dbReference type="Proteomes" id="UP000003639"/>
    </source>
</evidence>
<protein>
    <submittedName>
        <fullName evidence="1">Uncharacterized protein</fullName>
    </submittedName>
</protein>
<organism evidence="1 2">
    <name type="scientific">Pseudoflavonifractor capillosus ATCC 29799</name>
    <dbReference type="NCBI Taxonomy" id="411467"/>
    <lineage>
        <taxon>Bacteria</taxon>
        <taxon>Bacillati</taxon>
        <taxon>Bacillota</taxon>
        <taxon>Clostridia</taxon>
        <taxon>Eubacteriales</taxon>
        <taxon>Oscillospiraceae</taxon>
        <taxon>Pseudoflavonifractor</taxon>
    </lineage>
</organism>
<dbReference type="EMBL" id="AAXG02000032">
    <property type="protein sequence ID" value="EDM98646.1"/>
    <property type="molecule type" value="Genomic_DNA"/>
</dbReference>
<sequence>MVVVNETKRGQLLALLEQCAHLNADVRPRTDKGYFTVTVPPPWNGPAKQKAQEMQNRIKKWSEQYPNVICYCFDSFSTLLYVL</sequence>
<dbReference type="Proteomes" id="UP000003639">
    <property type="component" value="Unassembled WGS sequence"/>
</dbReference>
<name>A6NYZ7_9FIRM</name>
<gene>
    <name evidence="1" type="ORF">BACCAP_03448</name>
</gene>
<accession>A6NYZ7</accession>
<proteinExistence type="predicted"/>
<dbReference type="RefSeq" id="WP_006573952.1">
    <property type="nucleotide sequence ID" value="NZ_AAXG02000032.1"/>
</dbReference>
<dbReference type="OrthoDB" id="1913458at2"/>
<keyword evidence="2" id="KW-1185">Reference proteome</keyword>
<dbReference type="STRING" id="411467.BACCAP_03448"/>
<evidence type="ECO:0000313" key="1">
    <source>
        <dbReference type="EMBL" id="EDM98646.1"/>
    </source>
</evidence>
<dbReference type="AlphaFoldDB" id="A6NYZ7"/>
<reference evidence="1 2" key="1">
    <citation type="submission" date="2007-04" db="EMBL/GenBank/DDBJ databases">
        <authorList>
            <person name="Fulton L."/>
            <person name="Clifton S."/>
            <person name="Fulton B."/>
            <person name="Xu J."/>
            <person name="Minx P."/>
            <person name="Pepin K.H."/>
            <person name="Johnson M."/>
            <person name="Thiruvilangam P."/>
            <person name="Bhonagiri V."/>
            <person name="Nash W.E."/>
            <person name="Mardis E.R."/>
            <person name="Wilson R.K."/>
        </authorList>
    </citation>
    <scope>NUCLEOTIDE SEQUENCE [LARGE SCALE GENOMIC DNA]</scope>
    <source>
        <strain evidence="1 2">ATCC 29799</strain>
    </source>
</reference>
<comment type="caution">
    <text evidence="1">The sequence shown here is derived from an EMBL/GenBank/DDBJ whole genome shotgun (WGS) entry which is preliminary data.</text>
</comment>